<comment type="caution">
    <text evidence="5">The sequence shown here is derived from an EMBL/GenBank/DDBJ whole genome shotgun (WGS) entry which is preliminary data.</text>
</comment>
<dbReference type="AlphaFoldDB" id="A0A2T0MTD0"/>
<dbReference type="PROSITE" id="PS50043">
    <property type="entry name" value="HTH_LUXR_2"/>
    <property type="match status" value="1"/>
</dbReference>
<dbReference type="InterPro" id="IPR000792">
    <property type="entry name" value="Tscrpt_reg_LuxR_C"/>
</dbReference>
<accession>A0A2T0MTD0</accession>
<organism evidence="5 6">
    <name type="scientific">Nonomuraea fuscirosea</name>
    <dbReference type="NCBI Taxonomy" id="1291556"/>
    <lineage>
        <taxon>Bacteria</taxon>
        <taxon>Bacillati</taxon>
        <taxon>Actinomycetota</taxon>
        <taxon>Actinomycetes</taxon>
        <taxon>Streptosporangiales</taxon>
        <taxon>Streptosporangiaceae</taxon>
        <taxon>Nonomuraea</taxon>
    </lineage>
</organism>
<sequence length="1027" mass="109399">MPDPFYARRVLGRDGETALLDSLLRRAREGRGGGVVLHGEPGIGKTALLSYAEERATGFRLLRAVGVAPEADLPYATLHQLLLPALDAVDELPGPQAQALSVLFGRAHGTPPDPFLVGLSALSLLSLWAGEQPVLCVIDDAHWADQPTLKTVAFVARRLDNEPVVVALAARADEGHDTDLPALRRVPLMGLKPDAARALLAGRRLSDGEQRRLLAVTGGNPLALLELAGREPHPEGAQQPPAMTEELQRSFLAKVMDRHAAELPLLQLIAADGSGSVDTVERAAATLRIPSEPLHRAEIDELLTYDGTRLVFRHPLIRSAIYHSASVHRRAAIHRALAAAFDGQADQHRRAWHLGQAAVGHDERAAAELERSAEHAALRGGPAAAMSALSRAAELTADGPRRGRRLWGAALAAVQGGLTAAATDLLDRAVREPHLEEADRIALAAVRAIVAEFAGSTEDALELIRPWIPRALRVDRRLFTPTVAMYGDLGLRANRPETWADLAGWLAEVPLDEPEDEVLRLLHRLSLTRTGHPLRPPSTGRAPASGEVAPGLGGAGVHDGRDGFEAITDPATLTLAGGVARQLGEHELSRRLYREAGRLARAGGSLGGLAWNLEYQAADELARGRFGLAEAHAEEGCQFAADASQPNTACRNRGLLALCAALRGRPDAARLATEVLAEASGRKLCDAMAYARRALGLIELVAGRHGEAARHFESIGDWTADPPPDLAMGVLPDLVEALVRAGENARAADATTRYEKWTGHTARLEPTGTGPASAATGAGLAADVAALVARCRALVGADGDADGHYAEALRLHAMSDSPFECARTRLLRGEQLRRDRRRNEAQVHLREAADSFRRMGARAWAERAEGELRATGESTRPRASGELSPARTDTRTAHARAAAETTELARATADTARARVADGPTPEETSGEATSADAARGRVGGEVTRRGATGESRGAAGEYGDALGMLTPQELRVSLAVAEGLTNREIAARLFLSPRTVDYHLRKVFQKAGIASRAELIRLVLAERLAS</sequence>
<feature type="region of interest" description="Disordered" evidence="3">
    <location>
        <begin position="866"/>
        <end position="959"/>
    </location>
</feature>
<dbReference type="EMBL" id="PVNG01000014">
    <property type="protein sequence ID" value="PRX61824.1"/>
    <property type="molecule type" value="Genomic_DNA"/>
</dbReference>
<dbReference type="PANTHER" id="PTHR16305:SF35">
    <property type="entry name" value="TRANSCRIPTIONAL ACTIVATOR DOMAIN"/>
    <property type="match status" value="1"/>
</dbReference>
<dbReference type="GO" id="GO:0003677">
    <property type="term" value="F:DNA binding"/>
    <property type="evidence" value="ECO:0007669"/>
    <property type="project" value="InterPro"/>
</dbReference>
<dbReference type="InterPro" id="IPR036388">
    <property type="entry name" value="WH-like_DNA-bd_sf"/>
</dbReference>
<name>A0A2T0MTD0_9ACTN</name>
<dbReference type="Gene3D" id="3.40.50.300">
    <property type="entry name" value="P-loop containing nucleotide triphosphate hydrolases"/>
    <property type="match status" value="1"/>
</dbReference>
<dbReference type="GO" id="GO:0005737">
    <property type="term" value="C:cytoplasm"/>
    <property type="evidence" value="ECO:0007669"/>
    <property type="project" value="TreeGrafter"/>
</dbReference>
<dbReference type="Pfam" id="PF00196">
    <property type="entry name" value="GerE"/>
    <property type="match status" value="1"/>
</dbReference>
<dbReference type="SUPFAM" id="SSF46894">
    <property type="entry name" value="C-terminal effector domain of the bipartite response regulators"/>
    <property type="match status" value="1"/>
</dbReference>
<dbReference type="CDD" id="cd06170">
    <property type="entry name" value="LuxR_C_like"/>
    <property type="match status" value="1"/>
</dbReference>
<dbReference type="Pfam" id="PF13191">
    <property type="entry name" value="AAA_16"/>
    <property type="match status" value="1"/>
</dbReference>
<evidence type="ECO:0000256" key="3">
    <source>
        <dbReference type="SAM" id="MobiDB-lite"/>
    </source>
</evidence>
<dbReference type="GO" id="GO:0006355">
    <property type="term" value="P:regulation of DNA-templated transcription"/>
    <property type="evidence" value="ECO:0007669"/>
    <property type="project" value="InterPro"/>
</dbReference>
<keyword evidence="1" id="KW-0547">Nucleotide-binding</keyword>
<dbReference type="SMART" id="SM00421">
    <property type="entry name" value="HTH_LUXR"/>
    <property type="match status" value="1"/>
</dbReference>
<dbReference type="InterPro" id="IPR016032">
    <property type="entry name" value="Sig_transdc_resp-reg_C-effctor"/>
</dbReference>
<reference evidence="5 6" key="1">
    <citation type="submission" date="2018-03" db="EMBL/GenBank/DDBJ databases">
        <title>Genomic Encyclopedia of Type Strains, Phase III (KMG-III): the genomes of soil and plant-associated and newly described type strains.</title>
        <authorList>
            <person name="Whitman W."/>
        </authorList>
    </citation>
    <scope>NUCLEOTIDE SEQUENCE [LARGE SCALE GENOMIC DNA]</scope>
    <source>
        <strain evidence="5 6">CGMCC 4.7104</strain>
    </source>
</reference>
<dbReference type="PRINTS" id="PR00038">
    <property type="entry name" value="HTHLUXR"/>
</dbReference>
<evidence type="ECO:0000313" key="6">
    <source>
        <dbReference type="Proteomes" id="UP000238312"/>
    </source>
</evidence>
<protein>
    <submittedName>
        <fullName evidence="5">Regulatory LuxR family protein</fullName>
    </submittedName>
</protein>
<dbReference type="GO" id="GO:0004016">
    <property type="term" value="F:adenylate cyclase activity"/>
    <property type="evidence" value="ECO:0007669"/>
    <property type="project" value="TreeGrafter"/>
</dbReference>
<dbReference type="InterPro" id="IPR011990">
    <property type="entry name" value="TPR-like_helical_dom_sf"/>
</dbReference>
<evidence type="ECO:0000256" key="2">
    <source>
        <dbReference type="ARBA" id="ARBA00022840"/>
    </source>
</evidence>
<keyword evidence="6" id="KW-1185">Reference proteome</keyword>
<feature type="compositionally biased region" description="Low complexity" evidence="3">
    <location>
        <begin position="895"/>
        <end position="911"/>
    </location>
</feature>
<dbReference type="Gene3D" id="1.10.10.10">
    <property type="entry name" value="Winged helix-like DNA-binding domain superfamily/Winged helix DNA-binding domain"/>
    <property type="match status" value="1"/>
</dbReference>
<evidence type="ECO:0000256" key="1">
    <source>
        <dbReference type="ARBA" id="ARBA00022741"/>
    </source>
</evidence>
<dbReference type="SUPFAM" id="SSF52540">
    <property type="entry name" value="P-loop containing nucleoside triphosphate hydrolases"/>
    <property type="match status" value="1"/>
</dbReference>
<evidence type="ECO:0000313" key="5">
    <source>
        <dbReference type="EMBL" id="PRX61824.1"/>
    </source>
</evidence>
<evidence type="ECO:0000259" key="4">
    <source>
        <dbReference type="PROSITE" id="PS50043"/>
    </source>
</evidence>
<keyword evidence="2" id="KW-0067">ATP-binding</keyword>
<dbReference type="GO" id="GO:0005524">
    <property type="term" value="F:ATP binding"/>
    <property type="evidence" value="ECO:0007669"/>
    <property type="project" value="UniProtKB-KW"/>
</dbReference>
<proteinExistence type="predicted"/>
<gene>
    <name evidence="5" type="ORF">B0I32_114193</name>
</gene>
<dbReference type="PANTHER" id="PTHR16305">
    <property type="entry name" value="TESTICULAR SOLUBLE ADENYLYL CYCLASE"/>
    <property type="match status" value="1"/>
</dbReference>
<dbReference type="InterPro" id="IPR027417">
    <property type="entry name" value="P-loop_NTPase"/>
</dbReference>
<feature type="domain" description="HTH luxR-type" evidence="4">
    <location>
        <begin position="959"/>
        <end position="1024"/>
    </location>
</feature>
<dbReference type="InterPro" id="IPR041664">
    <property type="entry name" value="AAA_16"/>
</dbReference>
<dbReference type="SUPFAM" id="SSF48452">
    <property type="entry name" value="TPR-like"/>
    <property type="match status" value="1"/>
</dbReference>
<dbReference type="Proteomes" id="UP000238312">
    <property type="component" value="Unassembled WGS sequence"/>
</dbReference>